<feature type="compositionally biased region" description="Polar residues" evidence="13">
    <location>
        <begin position="542"/>
        <end position="556"/>
    </location>
</feature>
<dbReference type="InterPro" id="IPR027417">
    <property type="entry name" value="P-loop_NTPase"/>
</dbReference>
<evidence type="ECO:0000256" key="12">
    <source>
        <dbReference type="ARBA" id="ARBA00083294"/>
    </source>
</evidence>
<feature type="region of interest" description="Disordered" evidence="13">
    <location>
        <begin position="437"/>
        <end position="458"/>
    </location>
</feature>
<feature type="compositionally biased region" description="Polar residues" evidence="13">
    <location>
        <begin position="249"/>
        <end position="276"/>
    </location>
</feature>
<keyword evidence="8" id="KW-0539">Nucleus</keyword>
<evidence type="ECO:0000256" key="1">
    <source>
        <dbReference type="ARBA" id="ARBA00004324"/>
    </source>
</evidence>
<feature type="compositionally biased region" description="Pro residues" evidence="13">
    <location>
        <begin position="74"/>
        <end position="99"/>
    </location>
</feature>
<evidence type="ECO:0000256" key="5">
    <source>
        <dbReference type="ARBA" id="ARBA00022843"/>
    </source>
</evidence>
<evidence type="ECO:0000256" key="8">
    <source>
        <dbReference type="ARBA" id="ARBA00023242"/>
    </source>
</evidence>
<feature type="region of interest" description="Disordered" evidence="13">
    <location>
        <begin position="590"/>
        <end position="633"/>
    </location>
</feature>
<dbReference type="SUPFAM" id="SSF52540">
    <property type="entry name" value="P-loop containing nucleoside triphosphate hydrolases"/>
    <property type="match status" value="1"/>
</dbReference>
<keyword evidence="6" id="KW-0805">Transcription regulation</keyword>
<feature type="compositionally biased region" description="Polar residues" evidence="13">
    <location>
        <begin position="127"/>
        <end position="156"/>
    </location>
</feature>
<comment type="subunit">
    <text evidence="10">Interacts with PPP1CA and NCOA5. Forms a complex with ILF2, ILF3, KHDRBS1, RBMX, NCOA5 and PPP1CA.</text>
</comment>
<keyword evidence="7" id="KW-0804">Transcription</keyword>
<evidence type="ECO:0000256" key="13">
    <source>
        <dbReference type="SAM" id="MobiDB-lite"/>
    </source>
</evidence>
<feature type="compositionally biased region" description="Polar residues" evidence="13">
    <location>
        <begin position="441"/>
        <end position="458"/>
    </location>
</feature>
<comment type="subcellular location">
    <subcellularLocation>
        <location evidence="1">Nucleus speckle</location>
    </subcellularLocation>
</comment>
<feature type="compositionally biased region" description="Polar residues" evidence="13">
    <location>
        <begin position="1"/>
        <end position="13"/>
    </location>
</feature>
<feature type="region of interest" description="Disordered" evidence="13">
    <location>
        <begin position="67"/>
        <end position="156"/>
    </location>
</feature>
<dbReference type="InterPro" id="IPR026314">
    <property type="entry name" value="YLP_motif_con_p1"/>
</dbReference>
<feature type="compositionally biased region" description="Polar residues" evidence="13">
    <location>
        <begin position="607"/>
        <end position="620"/>
    </location>
</feature>
<dbReference type="AlphaFoldDB" id="A0A921YKK0"/>
<feature type="region of interest" description="Disordered" evidence="13">
    <location>
        <begin position="504"/>
        <end position="578"/>
    </location>
</feature>
<comment type="caution">
    <text evidence="15">The sequence shown here is derived from an EMBL/GenBank/DDBJ whole genome shotgun (WGS) entry which is preliminary data.</text>
</comment>
<proteinExistence type="predicted"/>
<keyword evidence="16" id="KW-1185">Reference proteome</keyword>
<evidence type="ECO:0000256" key="7">
    <source>
        <dbReference type="ARBA" id="ARBA00023163"/>
    </source>
</evidence>
<dbReference type="GO" id="GO:0016607">
    <property type="term" value="C:nuclear speck"/>
    <property type="evidence" value="ECO:0007669"/>
    <property type="project" value="UniProtKB-SubCell"/>
</dbReference>
<keyword evidence="2" id="KW-0488">Methylation</keyword>
<keyword evidence="3" id="KW-0678">Repressor</keyword>
<dbReference type="PANTHER" id="PTHR13413:SF0">
    <property type="entry name" value="YLP MOTIF-CONTAINING PROTEIN 1"/>
    <property type="match status" value="1"/>
</dbReference>
<name>A0A921YKK0_MANSE</name>
<dbReference type="FunFam" id="3.40.50.300:FF:000399">
    <property type="entry name" value="YLP motif containing 1"/>
    <property type="match status" value="1"/>
</dbReference>
<gene>
    <name evidence="15" type="ORF">O3G_MSEX001540</name>
</gene>
<feature type="region of interest" description="Disordered" evidence="13">
    <location>
        <begin position="1"/>
        <end position="24"/>
    </location>
</feature>
<evidence type="ECO:0000256" key="10">
    <source>
        <dbReference type="ARBA" id="ARBA00065932"/>
    </source>
</evidence>
<dbReference type="Proteomes" id="UP000791440">
    <property type="component" value="Unassembled WGS sequence"/>
</dbReference>
<dbReference type="Pfam" id="PF26583">
    <property type="entry name" value="Spectrin_YLPM1"/>
    <property type="match status" value="1"/>
</dbReference>
<evidence type="ECO:0000256" key="4">
    <source>
        <dbReference type="ARBA" id="ARBA00022499"/>
    </source>
</evidence>
<dbReference type="EMBL" id="JH668283">
    <property type="protein sequence ID" value="KAG6440996.1"/>
    <property type="molecule type" value="Genomic_DNA"/>
</dbReference>
<feature type="domain" description="YLPM1-like spectrin repeat" evidence="14">
    <location>
        <begin position="146"/>
        <end position="226"/>
    </location>
</feature>
<dbReference type="InterPro" id="IPR058903">
    <property type="entry name" value="Spectrin_YLPM1-like"/>
</dbReference>
<evidence type="ECO:0000256" key="6">
    <source>
        <dbReference type="ARBA" id="ARBA00023015"/>
    </source>
</evidence>
<evidence type="ECO:0000256" key="9">
    <source>
        <dbReference type="ARBA" id="ARBA00058677"/>
    </source>
</evidence>
<organism evidence="15 16">
    <name type="scientific">Manduca sexta</name>
    <name type="common">Tobacco hawkmoth</name>
    <name type="synonym">Tobacco hornworm</name>
    <dbReference type="NCBI Taxonomy" id="7130"/>
    <lineage>
        <taxon>Eukaryota</taxon>
        <taxon>Metazoa</taxon>
        <taxon>Ecdysozoa</taxon>
        <taxon>Arthropoda</taxon>
        <taxon>Hexapoda</taxon>
        <taxon>Insecta</taxon>
        <taxon>Pterygota</taxon>
        <taxon>Neoptera</taxon>
        <taxon>Endopterygota</taxon>
        <taxon>Lepidoptera</taxon>
        <taxon>Glossata</taxon>
        <taxon>Ditrysia</taxon>
        <taxon>Bombycoidea</taxon>
        <taxon>Sphingidae</taxon>
        <taxon>Sphinginae</taxon>
        <taxon>Sphingini</taxon>
        <taxon>Manduca</taxon>
    </lineage>
</organism>
<evidence type="ECO:0000256" key="3">
    <source>
        <dbReference type="ARBA" id="ARBA00022491"/>
    </source>
</evidence>
<protein>
    <recommendedName>
        <fullName evidence="11">YLP motif-containing protein 1</fullName>
    </recommendedName>
    <alternativeName>
        <fullName evidence="12">Nuclear protein ZAP3</fullName>
    </alternativeName>
</protein>
<dbReference type="PANTHER" id="PTHR13413">
    <property type="entry name" value="YLP MOTIF CONTAINING PROTEIN NUCLEAR PROTEIN ZAP"/>
    <property type="match status" value="1"/>
</dbReference>
<evidence type="ECO:0000313" key="16">
    <source>
        <dbReference type="Proteomes" id="UP000791440"/>
    </source>
</evidence>
<comment type="function">
    <text evidence="9">Plays a role in the reduction of telomerase activity during differentiation of embryonic stem cells by binding to the core promoter of TERT and controlling its down-regulation.</text>
</comment>
<feature type="compositionally biased region" description="Polar residues" evidence="13">
    <location>
        <begin position="504"/>
        <end position="526"/>
    </location>
</feature>
<evidence type="ECO:0000256" key="11">
    <source>
        <dbReference type="ARBA" id="ARBA00068971"/>
    </source>
</evidence>
<evidence type="ECO:0000259" key="14">
    <source>
        <dbReference type="Pfam" id="PF26583"/>
    </source>
</evidence>
<keyword evidence="5" id="KW-0832">Ubl conjugation</keyword>
<dbReference type="Pfam" id="PF13671">
    <property type="entry name" value="AAA_33"/>
    <property type="match status" value="1"/>
</dbReference>
<dbReference type="OrthoDB" id="513595at2759"/>
<keyword evidence="4" id="KW-1017">Isopeptide bond</keyword>
<feature type="region of interest" description="Disordered" evidence="13">
    <location>
        <begin position="292"/>
        <end position="312"/>
    </location>
</feature>
<feature type="compositionally biased region" description="Basic and acidic residues" evidence="13">
    <location>
        <begin position="769"/>
        <end position="811"/>
    </location>
</feature>
<evidence type="ECO:0000313" key="15">
    <source>
        <dbReference type="EMBL" id="KAG6440996.1"/>
    </source>
</evidence>
<dbReference type="Gene3D" id="3.40.50.300">
    <property type="entry name" value="P-loop containing nucleotide triphosphate hydrolases"/>
    <property type="match status" value="1"/>
</dbReference>
<feature type="region of interest" description="Disordered" evidence="13">
    <location>
        <begin position="228"/>
        <end position="276"/>
    </location>
</feature>
<accession>A0A921YKK0</accession>
<evidence type="ECO:0000256" key="2">
    <source>
        <dbReference type="ARBA" id="ARBA00022481"/>
    </source>
</evidence>
<sequence>MSWGMPSTGQWSASMGMAPDMGMGSLTPEQWAAIQQQNWQQWAQWHQQYAQWQSQYGEKYTEQMQALQGVGKFPPLPPTAAPPPAPPAPPPEQPPPPPHENNQPLFGKMGGKGNNQPPTPTPVPAPYQNQQKASVNFNNAPNINQNRPYQSDVNKETPNVNADALKKLAEEEKLFDIQFEKWEQEIEKWRKENVNHPDKQAYKEYEQKFETCRAQLMERRCQMKLKRAKLLGNGPPAQPQASSSNSGSMPKNNISQHNYDQNVKPSHYQNQHQQIQKYAPENNSSQIQKYAPENNSSFQNHPHVNQLNYNRNKNIDPQDRYESYANMEDNVSNYGLHDVPPPPAQNDTSEFLSKGSSAKGIPGLDLVLETDKNPAKVMNDVIDISNEQPEIVNQPPDVQAPDYSTISKGINNILGDEKIMNILSMVHANNATNIPPHVVGNQISQQPNDSYNSKDNNFMQNQHQDRYQNNYNNQQQHNRHLPYDRQNQNYPAQQNQDNYNNQQISHRQNASSNRQDQNYPDQQNDFNPKYPPPKINYDERQPNTNQDQYYNKNFQPNVPPPVFESSHTRPSPGPLMQPNIQINRIPALLDLPGPRSSGNIPRDPPESNISRQPLQGNTHTSVKHPSPHPKWVEEPLFTPSIIVEYEHKPLRLKARDFIEPVHMFDYNHKSKNEDGQKRDFEKEGDELFVRKSKRDRDEDYVNPQKYRADYYNRDFERRAHKEDIRNELRSRPSLREDFERRRLDDRFDVRRRDDRDRYMRRDDFRDSRDYRDDRERERDRDRDRDRFRDSRRDNRNRSRSRDRDTRKRGYSREGSSNHTSKKFKETDNSQAEKNFQTKHVVMIDDILELPGRQIRPEKIVIIIRGPPGSGKSYLAKLIRDKEAEHGGTARIMSIDDYFMQEGEIEEKDPTTGRKVTKPTLKYEYDKNLEDAYLTSLKRAFKRTLTDGYFSFLIFDAVNDQLKHYADVWNNARQNGFQVYICTMELDPNTCFKRNIHNRSLEDIQEICSNFFPTPTHHIQLDATTLLQNAAIPDVTMEDVADEVVMEDAEEPEVESIFTSKWEKMDDAAQLARLDGTSKPLRPSQISMDDYLQIDDWTPNQAKPGKKSVRWADIEERRQQEKMRAIGFVVGQTDWNRMTDPTMGSSALTQTKYIERVRRN</sequence>
<feature type="region of interest" description="Disordered" evidence="13">
    <location>
        <begin position="769"/>
        <end position="831"/>
    </location>
</feature>
<reference evidence="15" key="2">
    <citation type="submission" date="2020-12" db="EMBL/GenBank/DDBJ databases">
        <authorList>
            <person name="Kanost M."/>
        </authorList>
    </citation>
    <scope>NUCLEOTIDE SEQUENCE</scope>
</reference>
<reference evidence="15" key="1">
    <citation type="journal article" date="2016" name="Insect Biochem. Mol. Biol.">
        <title>Multifaceted biological insights from a draft genome sequence of the tobacco hornworm moth, Manduca sexta.</title>
        <authorList>
            <person name="Kanost M.R."/>
            <person name="Arrese E.L."/>
            <person name="Cao X."/>
            <person name="Chen Y.R."/>
            <person name="Chellapilla S."/>
            <person name="Goldsmith M.R."/>
            <person name="Grosse-Wilde E."/>
            <person name="Heckel D.G."/>
            <person name="Herndon N."/>
            <person name="Jiang H."/>
            <person name="Papanicolaou A."/>
            <person name="Qu J."/>
            <person name="Soulages J.L."/>
            <person name="Vogel H."/>
            <person name="Walters J."/>
            <person name="Waterhouse R.M."/>
            <person name="Ahn S.J."/>
            <person name="Almeida F.C."/>
            <person name="An C."/>
            <person name="Aqrawi P."/>
            <person name="Bretschneider A."/>
            <person name="Bryant W.B."/>
            <person name="Bucks S."/>
            <person name="Chao H."/>
            <person name="Chevignon G."/>
            <person name="Christen J.M."/>
            <person name="Clarke D.F."/>
            <person name="Dittmer N.T."/>
            <person name="Ferguson L.C.F."/>
            <person name="Garavelou S."/>
            <person name="Gordon K.H.J."/>
            <person name="Gunaratna R.T."/>
            <person name="Han Y."/>
            <person name="Hauser F."/>
            <person name="He Y."/>
            <person name="Heidel-Fischer H."/>
            <person name="Hirsh A."/>
            <person name="Hu Y."/>
            <person name="Jiang H."/>
            <person name="Kalra D."/>
            <person name="Klinner C."/>
            <person name="Konig C."/>
            <person name="Kovar C."/>
            <person name="Kroll A.R."/>
            <person name="Kuwar S.S."/>
            <person name="Lee S.L."/>
            <person name="Lehman R."/>
            <person name="Li K."/>
            <person name="Li Z."/>
            <person name="Liang H."/>
            <person name="Lovelace S."/>
            <person name="Lu Z."/>
            <person name="Mansfield J.H."/>
            <person name="McCulloch K.J."/>
            <person name="Mathew T."/>
            <person name="Morton B."/>
            <person name="Muzny D.M."/>
            <person name="Neunemann D."/>
            <person name="Ongeri F."/>
            <person name="Pauchet Y."/>
            <person name="Pu L.L."/>
            <person name="Pyrousis I."/>
            <person name="Rao X.J."/>
            <person name="Redding A."/>
            <person name="Roesel C."/>
            <person name="Sanchez-Gracia A."/>
            <person name="Schaack S."/>
            <person name="Shukla A."/>
            <person name="Tetreau G."/>
            <person name="Wang Y."/>
            <person name="Xiong G.H."/>
            <person name="Traut W."/>
            <person name="Walsh T.K."/>
            <person name="Worley K.C."/>
            <person name="Wu D."/>
            <person name="Wu W."/>
            <person name="Wu Y.Q."/>
            <person name="Zhang X."/>
            <person name="Zou Z."/>
            <person name="Zucker H."/>
            <person name="Briscoe A.D."/>
            <person name="Burmester T."/>
            <person name="Clem R.J."/>
            <person name="Feyereisen R."/>
            <person name="Grimmelikhuijzen C.J.P."/>
            <person name="Hamodrakas S.J."/>
            <person name="Hansson B.S."/>
            <person name="Huguet E."/>
            <person name="Jermiin L.S."/>
            <person name="Lan Q."/>
            <person name="Lehman H.K."/>
            <person name="Lorenzen M."/>
            <person name="Merzendorfer H."/>
            <person name="Michalopoulos I."/>
            <person name="Morton D.B."/>
            <person name="Muthukrishnan S."/>
            <person name="Oakeshott J.G."/>
            <person name="Palmer W."/>
            <person name="Park Y."/>
            <person name="Passarelli A.L."/>
            <person name="Rozas J."/>
            <person name="Schwartz L.M."/>
            <person name="Smith W."/>
            <person name="Southgate A."/>
            <person name="Vilcinskas A."/>
            <person name="Vogt R."/>
            <person name="Wang P."/>
            <person name="Werren J."/>
            <person name="Yu X.Q."/>
            <person name="Zhou J.J."/>
            <person name="Brown S.J."/>
            <person name="Scherer S.E."/>
            <person name="Richards S."/>
            <person name="Blissard G.W."/>
        </authorList>
    </citation>
    <scope>NUCLEOTIDE SEQUENCE</scope>
</reference>
<dbReference type="GO" id="GO:0032204">
    <property type="term" value="P:regulation of telomere maintenance"/>
    <property type="evidence" value="ECO:0007669"/>
    <property type="project" value="TreeGrafter"/>
</dbReference>
<feature type="compositionally biased region" description="Low complexity" evidence="13">
    <location>
        <begin position="233"/>
        <end position="248"/>
    </location>
</feature>